<sequence>MNEINQREGVAAPFCEGQSRVYNTLCGDELQGSWKPTRKPKPCSGSVHEPPQALTTGHQDKRKEQQ</sequence>
<organism evidence="2 3">
    <name type="scientific">Elysia crispata</name>
    <name type="common">lettuce slug</name>
    <dbReference type="NCBI Taxonomy" id="231223"/>
    <lineage>
        <taxon>Eukaryota</taxon>
        <taxon>Metazoa</taxon>
        <taxon>Spiralia</taxon>
        <taxon>Lophotrochozoa</taxon>
        <taxon>Mollusca</taxon>
        <taxon>Gastropoda</taxon>
        <taxon>Heterobranchia</taxon>
        <taxon>Euthyneura</taxon>
        <taxon>Panpulmonata</taxon>
        <taxon>Sacoglossa</taxon>
        <taxon>Placobranchoidea</taxon>
        <taxon>Plakobranchidae</taxon>
        <taxon>Elysia</taxon>
    </lineage>
</organism>
<name>A0AAE1ALJ0_9GAST</name>
<feature type="region of interest" description="Disordered" evidence="1">
    <location>
        <begin position="29"/>
        <end position="66"/>
    </location>
</feature>
<gene>
    <name evidence="2" type="ORF">RRG08_001758</name>
</gene>
<dbReference type="AlphaFoldDB" id="A0AAE1ALJ0"/>
<keyword evidence="3" id="KW-1185">Reference proteome</keyword>
<comment type="caution">
    <text evidence="2">The sequence shown here is derived from an EMBL/GenBank/DDBJ whole genome shotgun (WGS) entry which is preliminary data.</text>
</comment>
<dbReference type="EMBL" id="JAWDGP010001678">
    <property type="protein sequence ID" value="KAK3789371.1"/>
    <property type="molecule type" value="Genomic_DNA"/>
</dbReference>
<evidence type="ECO:0000256" key="1">
    <source>
        <dbReference type="SAM" id="MobiDB-lite"/>
    </source>
</evidence>
<accession>A0AAE1ALJ0</accession>
<evidence type="ECO:0000313" key="3">
    <source>
        <dbReference type="Proteomes" id="UP001283361"/>
    </source>
</evidence>
<protein>
    <submittedName>
        <fullName evidence="2">Uncharacterized protein</fullName>
    </submittedName>
</protein>
<evidence type="ECO:0000313" key="2">
    <source>
        <dbReference type="EMBL" id="KAK3789371.1"/>
    </source>
</evidence>
<reference evidence="2" key="1">
    <citation type="journal article" date="2023" name="G3 (Bethesda)">
        <title>A reference genome for the long-term kleptoplast-retaining sea slug Elysia crispata morphotype clarki.</title>
        <authorList>
            <person name="Eastman K.E."/>
            <person name="Pendleton A.L."/>
            <person name="Shaikh M.A."/>
            <person name="Suttiyut T."/>
            <person name="Ogas R."/>
            <person name="Tomko P."/>
            <person name="Gavelis G."/>
            <person name="Widhalm J.R."/>
            <person name="Wisecaver J.H."/>
        </authorList>
    </citation>
    <scope>NUCLEOTIDE SEQUENCE</scope>
    <source>
        <strain evidence="2">ECLA1</strain>
    </source>
</reference>
<dbReference type="Proteomes" id="UP001283361">
    <property type="component" value="Unassembled WGS sequence"/>
</dbReference>
<proteinExistence type="predicted"/>